<dbReference type="InParanoid" id="A0A4R6QU05"/>
<evidence type="ECO:0000313" key="2">
    <source>
        <dbReference type="EMBL" id="TDP74603.1"/>
    </source>
</evidence>
<proteinExistence type="predicted"/>
<sequence>MSPVPQALRWTCALALTSALSGMGHAQEASAEVRRSFALEPRVSSTVTLTNHNSRLGADVQDRALIVQLSPGLRLSRPTGRVKGFLDYALTGSAYLKSPAGSDVQNALSASLSAEVIDNWAFADLTASITQQAISAFGVQSVDRSQLNANQAEVWNLRVSPYVKGTLAGFARYEARVNVVANNTRNSSLADSSTAGLQLSLGGLSERSLVTWSADASVQHIEFKQGRVTDDGRARAVLSYVPIDDWRLSLNGGVEANNFVSTGVQRHAVYGVGLNWTPTERTKLSVQRDRRFFGQGHSLSFEHRFPRSIIRFSDSKDASANTGQGGGSPQGSNYDLFYQLFASLEPDPVKRDVYVRAYLQANGINPSAAAAGGFLSSAVTLLRRQELAYALTGVRDTVTLSVTRTESRRLDSLAQVQDDLSGSGLVRQQMISLSLAHRLTPLSAINLMLSRQQTRGALANQSSTMNSILANWTTTLGPRTTLVLGSRLVNYRATLAPYKEKAGYATLTRQF</sequence>
<dbReference type="Proteomes" id="UP000295361">
    <property type="component" value="Unassembled WGS sequence"/>
</dbReference>
<dbReference type="AlphaFoldDB" id="A0A4R6QU05"/>
<name>A0A4R6QU05_9BURK</name>
<protein>
    <submittedName>
        <fullName evidence="2">Uncharacterized protein (PEP-CTERM system associated)</fullName>
    </submittedName>
</protein>
<gene>
    <name evidence="2" type="ORF">DES47_101666</name>
</gene>
<organism evidence="2 3">
    <name type="scientific">Roseateles toxinivorans</name>
    <dbReference type="NCBI Taxonomy" id="270368"/>
    <lineage>
        <taxon>Bacteria</taxon>
        <taxon>Pseudomonadati</taxon>
        <taxon>Pseudomonadota</taxon>
        <taxon>Betaproteobacteria</taxon>
        <taxon>Burkholderiales</taxon>
        <taxon>Sphaerotilaceae</taxon>
        <taxon>Roseateles</taxon>
    </lineage>
</organism>
<evidence type="ECO:0000313" key="3">
    <source>
        <dbReference type="Proteomes" id="UP000295361"/>
    </source>
</evidence>
<reference evidence="2 3" key="1">
    <citation type="submission" date="2019-03" db="EMBL/GenBank/DDBJ databases">
        <title>Genomic Encyclopedia of Type Strains, Phase IV (KMG-IV): sequencing the most valuable type-strain genomes for metagenomic binning, comparative biology and taxonomic classification.</title>
        <authorList>
            <person name="Goeker M."/>
        </authorList>
    </citation>
    <scope>NUCLEOTIDE SEQUENCE [LARGE SCALE GENOMIC DNA]</scope>
    <source>
        <strain evidence="2 3">DSM 16998</strain>
    </source>
</reference>
<evidence type="ECO:0000256" key="1">
    <source>
        <dbReference type="SAM" id="SignalP"/>
    </source>
</evidence>
<feature type="chain" id="PRO_5020860472" evidence="1">
    <location>
        <begin position="27"/>
        <end position="511"/>
    </location>
</feature>
<keyword evidence="1" id="KW-0732">Signal</keyword>
<keyword evidence="3" id="KW-1185">Reference proteome</keyword>
<dbReference type="InterPro" id="IPR017467">
    <property type="entry name" value="CHP03016_PEP-CTERM"/>
</dbReference>
<dbReference type="EMBL" id="SNXS01000001">
    <property type="protein sequence ID" value="TDP74603.1"/>
    <property type="molecule type" value="Genomic_DNA"/>
</dbReference>
<accession>A0A4R6QU05</accession>
<comment type="caution">
    <text evidence="2">The sequence shown here is derived from an EMBL/GenBank/DDBJ whole genome shotgun (WGS) entry which is preliminary data.</text>
</comment>
<feature type="signal peptide" evidence="1">
    <location>
        <begin position="1"/>
        <end position="26"/>
    </location>
</feature>
<dbReference type="NCBIfam" id="TIGR03016">
    <property type="entry name" value="pepcterm_hypo_1"/>
    <property type="match status" value="1"/>
</dbReference>